<evidence type="ECO:0000313" key="1">
    <source>
        <dbReference type="EMBL" id="CAI9164678.1"/>
    </source>
</evidence>
<sequence>MLLTKKQLSELPVTSLLLRTRHPVPEASDTKESQPVFMPCLPQSQSYKYDQLLTSGQTGQRLSADYGVLSAFMEHSRVSHSFLRDGTLA</sequence>
<organism evidence="1 2">
    <name type="scientific">Rangifer tarandus platyrhynchus</name>
    <name type="common">Svalbard reindeer</name>
    <dbReference type="NCBI Taxonomy" id="3082113"/>
    <lineage>
        <taxon>Eukaryota</taxon>
        <taxon>Metazoa</taxon>
        <taxon>Chordata</taxon>
        <taxon>Craniata</taxon>
        <taxon>Vertebrata</taxon>
        <taxon>Euteleostomi</taxon>
        <taxon>Mammalia</taxon>
        <taxon>Eutheria</taxon>
        <taxon>Laurasiatheria</taxon>
        <taxon>Artiodactyla</taxon>
        <taxon>Ruminantia</taxon>
        <taxon>Pecora</taxon>
        <taxon>Cervidae</taxon>
        <taxon>Odocoileinae</taxon>
        <taxon>Rangifer</taxon>
    </lineage>
</organism>
<dbReference type="Proteomes" id="UP001176941">
    <property type="component" value="Chromosome 23"/>
</dbReference>
<reference evidence="1" key="1">
    <citation type="submission" date="2023-04" db="EMBL/GenBank/DDBJ databases">
        <authorList>
            <consortium name="ELIXIR-Norway"/>
        </authorList>
    </citation>
    <scope>NUCLEOTIDE SEQUENCE [LARGE SCALE GENOMIC DNA]</scope>
</reference>
<dbReference type="EMBL" id="OX459959">
    <property type="protein sequence ID" value="CAI9164678.1"/>
    <property type="molecule type" value="Genomic_DNA"/>
</dbReference>
<proteinExistence type="predicted"/>
<keyword evidence="2" id="KW-1185">Reference proteome</keyword>
<protein>
    <submittedName>
        <fullName evidence="1">Uncharacterized protein</fullName>
    </submittedName>
</protein>
<evidence type="ECO:0000313" key="2">
    <source>
        <dbReference type="Proteomes" id="UP001176941"/>
    </source>
</evidence>
<name>A0ABN8YSX4_RANTA</name>
<accession>A0ABN8YSX4</accession>
<gene>
    <name evidence="1" type="ORF">MRATA1EN1_LOCUS13640</name>
</gene>